<evidence type="ECO:0000256" key="1">
    <source>
        <dbReference type="ARBA" id="ARBA00004496"/>
    </source>
</evidence>
<dbReference type="AlphaFoldDB" id="A0A4D6YES6"/>
<dbReference type="FunFam" id="1.10.132.20:FF:000001">
    <property type="entry name" value="Ribosome-recycling factor"/>
    <property type="match status" value="1"/>
</dbReference>
<dbReference type="PANTHER" id="PTHR20982:SF3">
    <property type="entry name" value="MITOCHONDRIAL RIBOSOME RECYCLING FACTOR PSEUDO 1"/>
    <property type="match status" value="1"/>
</dbReference>
<dbReference type="Gene3D" id="1.10.132.20">
    <property type="entry name" value="Ribosome-recycling factor"/>
    <property type="match status" value="1"/>
</dbReference>
<evidence type="ECO:0000256" key="5">
    <source>
        <dbReference type="ARBA" id="ARBA00025050"/>
    </source>
</evidence>
<comment type="similarity">
    <text evidence="2 6">Belongs to the RRF family.</text>
</comment>
<dbReference type="NCBIfam" id="TIGR00496">
    <property type="entry name" value="frr"/>
    <property type="match status" value="1"/>
</dbReference>
<evidence type="ECO:0000256" key="2">
    <source>
        <dbReference type="ARBA" id="ARBA00005912"/>
    </source>
</evidence>
<feature type="domain" description="Ribosome recycling factor" evidence="7">
    <location>
        <begin position="21"/>
        <end position="183"/>
    </location>
</feature>
<proteinExistence type="inferred from homology"/>
<dbReference type="FunFam" id="3.30.1360.40:FF:000001">
    <property type="entry name" value="Ribosome-recycling factor"/>
    <property type="match status" value="1"/>
</dbReference>
<dbReference type="HAMAP" id="MF_00040">
    <property type="entry name" value="RRF"/>
    <property type="match status" value="1"/>
</dbReference>
<name>A0A4D6YES6_9GAMM</name>
<dbReference type="RefSeq" id="WP_158343447.1">
    <property type="nucleotide sequence ID" value="NZ_CP034861.1"/>
</dbReference>
<reference evidence="8 9" key="2">
    <citation type="submission" date="2019-05" db="EMBL/GenBank/DDBJ databases">
        <title>Genome evolution of the obligate endosymbiont Buchnera aphidicola.</title>
        <authorList>
            <person name="Moran N.A."/>
        </authorList>
    </citation>
    <scope>NUCLEOTIDE SEQUENCE [LARGE SCALE GENOMIC DNA]</scope>
    <source>
        <strain evidence="8 9">Mst</strain>
    </source>
</reference>
<dbReference type="Gene3D" id="3.30.1360.40">
    <property type="match status" value="1"/>
</dbReference>
<dbReference type="PANTHER" id="PTHR20982">
    <property type="entry name" value="RIBOSOME RECYCLING FACTOR"/>
    <property type="match status" value="1"/>
</dbReference>
<dbReference type="InterPro" id="IPR023584">
    <property type="entry name" value="Ribosome_recyc_fac_dom"/>
</dbReference>
<evidence type="ECO:0000256" key="6">
    <source>
        <dbReference type="HAMAP-Rule" id="MF_00040"/>
    </source>
</evidence>
<dbReference type="CDD" id="cd00520">
    <property type="entry name" value="RRF"/>
    <property type="match status" value="1"/>
</dbReference>
<dbReference type="SUPFAM" id="SSF55194">
    <property type="entry name" value="Ribosome recycling factor, RRF"/>
    <property type="match status" value="1"/>
</dbReference>
<keyword evidence="3 6" id="KW-0963">Cytoplasm</keyword>
<evidence type="ECO:0000256" key="3">
    <source>
        <dbReference type="ARBA" id="ARBA00022490"/>
    </source>
</evidence>
<dbReference type="GO" id="GO:0043023">
    <property type="term" value="F:ribosomal large subunit binding"/>
    <property type="evidence" value="ECO:0007669"/>
    <property type="project" value="TreeGrafter"/>
</dbReference>
<evidence type="ECO:0000313" key="8">
    <source>
        <dbReference type="EMBL" id="QCI24318.1"/>
    </source>
</evidence>
<comment type="function">
    <text evidence="5 6">Responsible for the release of ribosomes from messenger RNA at the termination of protein biosynthesis. May increase the efficiency of translation by recycling ribosomes from one round of translation to another.</text>
</comment>
<comment type="subcellular location">
    <subcellularLocation>
        <location evidence="1 6">Cytoplasm</location>
    </subcellularLocation>
</comment>
<evidence type="ECO:0000256" key="4">
    <source>
        <dbReference type="ARBA" id="ARBA00022917"/>
    </source>
</evidence>
<dbReference type="Pfam" id="PF01765">
    <property type="entry name" value="RRF"/>
    <property type="match status" value="1"/>
</dbReference>
<dbReference type="InterPro" id="IPR036191">
    <property type="entry name" value="RRF_sf"/>
</dbReference>
<evidence type="ECO:0000313" key="9">
    <source>
        <dbReference type="Proteomes" id="UP000298673"/>
    </source>
</evidence>
<evidence type="ECO:0000259" key="7">
    <source>
        <dbReference type="Pfam" id="PF01765"/>
    </source>
</evidence>
<reference evidence="8 9" key="1">
    <citation type="submission" date="2018-12" db="EMBL/GenBank/DDBJ databases">
        <authorList>
            <person name="Chong R.A."/>
        </authorList>
    </citation>
    <scope>NUCLEOTIDE SEQUENCE [LARGE SCALE GENOMIC DNA]</scope>
    <source>
        <strain evidence="8 9">Mst</strain>
    </source>
</reference>
<protein>
    <recommendedName>
        <fullName evidence="6">Ribosome-recycling factor</fullName>
        <shortName evidence="6">RRF</shortName>
    </recommendedName>
    <alternativeName>
        <fullName evidence="6">Ribosome-releasing factor</fullName>
    </alternativeName>
</protein>
<sequence length="185" mass="21467">MINQIKINTNKKMEVCVQTFQNYVNNLRTGRASPAFLNSICVEYFGSQVPLRQISNIVVEDYHTLKVNVFDHSIIPVVVKSILNSNLGLNPIVNNEDIRIPVPALTEERRKHLIKVIRSNAEQSRICVRKIRRDANEKISNFLKNKVISSDEERISENYIQKITDKYIQKIDLILLKKNKELMSF</sequence>
<accession>A0A4D6YES6</accession>
<dbReference type="EMBL" id="CP034861">
    <property type="protein sequence ID" value="QCI24318.1"/>
    <property type="molecule type" value="Genomic_DNA"/>
</dbReference>
<keyword evidence="4 6" id="KW-0648">Protein biosynthesis</keyword>
<dbReference type="GO" id="GO:0002184">
    <property type="term" value="P:cytoplasmic translational termination"/>
    <property type="evidence" value="ECO:0007669"/>
    <property type="project" value="TreeGrafter"/>
</dbReference>
<gene>
    <name evidence="6" type="primary">frr</name>
    <name evidence="8" type="ORF">D9V75_01125</name>
</gene>
<dbReference type="Proteomes" id="UP000298673">
    <property type="component" value="Chromosome"/>
</dbReference>
<dbReference type="GO" id="GO:0005829">
    <property type="term" value="C:cytosol"/>
    <property type="evidence" value="ECO:0007669"/>
    <property type="project" value="GOC"/>
</dbReference>
<dbReference type="InterPro" id="IPR002661">
    <property type="entry name" value="Ribosome_recyc_fac"/>
</dbReference>
<organism evidence="8 9">
    <name type="scientific">Buchnera aphidicola</name>
    <name type="common">Muscaphis stroyani</name>
    <dbReference type="NCBI Taxonomy" id="1241869"/>
    <lineage>
        <taxon>Bacteria</taxon>
        <taxon>Pseudomonadati</taxon>
        <taxon>Pseudomonadota</taxon>
        <taxon>Gammaproteobacteria</taxon>
        <taxon>Enterobacterales</taxon>
        <taxon>Erwiniaceae</taxon>
        <taxon>Buchnera</taxon>
    </lineage>
</organism>
<dbReference type="OrthoDB" id="9804006at2"/>